<dbReference type="EMBL" id="JAKELL010000016">
    <property type="protein sequence ID" value="KAH8994087.1"/>
    <property type="molecule type" value="Genomic_DNA"/>
</dbReference>
<comment type="caution">
    <text evidence="1">The sequence shown here is derived from an EMBL/GenBank/DDBJ whole genome shotgun (WGS) entry which is preliminary data.</text>
</comment>
<dbReference type="Proteomes" id="UP001201163">
    <property type="component" value="Unassembled WGS sequence"/>
</dbReference>
<organism evidence="1 2">
    <name type="scientific">Lactarius akahatsu</name>
    <dbReference type="NCBI Taxonomy" id="416441"/>
    <lineage>
        <taxon>Eukaryota</taxon>
        <taxon>Fungi</taxon>
        <taxon>Dikarya</taxon>
        <taxon>Basidiomycota</taxon>
        <taxon>Agaricomycotina</taxon>
        <taxon>Agaricomycetes</taxon>
        <taxon>Russulales</taxon>
        <taxon>Russulaceae</taxon>
        <taxon>Lactarius</taxon>
    </lineage>
</organism>
<keyword evidence="2" id="KW-1185">Reference proteome</keyword>
<sequence>MVDLNSAFIPYGQQGHLYLIGGTPDEIARFAGSTVDWVIKMAHLLCDPLGNGRIYTHPTGTPQDWWNTDRDTSWEEVSHGDPLHPKIYEFAPVNSVITLSRICPRQTRSVTTQGTRSHAARFRNQLLQRDGGCVVTGTQSNTVITASHLIPRRVGDEGAQEIVGQFVGTAEATRINSYHPSIGIMLLSSVGRLVDVFQAGFYHNDNNTYTVHNFSEYPEASVMGSDSNTAFQIPLLHGFSVTLSVHTGAHPLPPPGVFNWHYLQCVVNRFGMYSGFPDICFFIYRFRTSSDSSDVGDFDADPPYPSYPIESALAHQMESHQAMEREKEILQWASGVPCASGVSE</sequence>
<name>A0AAD4LIN1_9AGAM</name>
<gene>
    <name evidence="1" type="ORF">EDB92DRAFT_1795832</name>
</gene>
<evidence type="ECO:0000313" key="1">
    <source>
        <dbReference type="EMBL" id="KAH8994087.1"/>
    </source>
</evidence>
<proteinExistence type="predicted"/>
<evidence type="ECO:0000313" key="2">
    <source>
        <dbReference type="Proteomes" id="UP001201163"/>
    </source>
</evidence>
<dbReference type="AlphaFoldDB" id="A0AAD4LIN1"/>
<accession>A0AAD4LIN1</accession>
<reference evidence="1" key="1">
    <citation type="submission" date="2022-01" db="EMBL/GenBank/DDBJ databases">
        <title>Comparative genomics reveals a dynamic genome evolution in the ectomycorrhizal milk-cap (Lactarius) mushrooms.</title>
        <authorList>
            <consortium name="DOE Joint Genome Institute"/>
            <person name="Lebreton A."/>
            <person name="Tang N."/>
            <person name="Kuo A."/>
            <person name="LaButti K."/>
            <person name="Drula E."/>
            <person name="Barry K."/>
            <person name="Clum A."/>
            <person name="Lipzen A."/>
            <person name="Mousain D."/>
            <person name="Ng V."/>
            <person name="Wang R."/>
            <person name="Wang X."/>
            <person name="Dai Y."/>
            <person name="Henrissat B."/>
            <person name="Grigoriev I.V."/>
            <person name="Guerin-Laguette A."/>
            <person name="Yu F."/>
            <person name="Martin F.M."/>
        </authorList>
    </citation>
    <scope>NUCLEOTIDE SEQUENCE</scope>
    <source>
        <strain evidence="1">QP</strain>
    </source>
</reference>
<protein>
    <submittedName>
        <fullName evidence="1">Uncharacterized protein</fullName>
    </submittedName>
</protein>